<proteinExistence type="predicted"/>
<sequence length="110" mass="12147">MSSTKVLGMDEILPLFYQKYWGTVGEGITKDFLCYLNDGESHSAVNGTLIILIPKTQNHEILASFRPISLCNVAYKIIAKSLANGFRGVLREVISETKAHSSQVILSLTM</sequence>
<dbReference type="Proteomes" id="UP001281410">
    <property type="component" value="Unassembled WGS sequence"/>
</dbReference>
<gene>
    <name evidence="1" type="ORF">Dsin_016241</name>
</gene>
<dbReference type="AlphaFoldDB" id="A0AAE0E5T0"/>
<reference evidence="1" key="1">
    <citation type="journal article" date="2023" name="Plant J.">
        <title>Genome sequences and population genomics provide insights into the demographic history, inbreeding, and mutation load of two 'living fossil' tree species of Dipteronia.</title>
        <authorList>
            <person name="Feng Y."/>
            <person name="Comes H.P."/>
            <person name="Chen J."/>
            <person name="Zhu S."/>
            <person name="Lu R."/>
            <person name="Zhang X."/>
            <person name="Li P."/>
            <person name="Qiu J."/>
            <person name="Olsen K.M."/>
            <person name="Qiu Y."/>
        </authorList>
    </citation>
    <scope>NUCLEOTIDE SEQUENCE</scope>
    <source>
        <strain evidence="1">NBL</strain>
    </source>
</reference>
<protein>
    <recommendedName>
        <fullName evidence="3">Reverse transcriptase</fullName>
    </recommendedName>
</protein>
<evidence type="ECO:0000313" key="2">
    <source>
        <dbReference type="Proteomes" id="UP001281410"/>
    </source>
</evidence>
<evidence type="ECO:0000313" key="1">
    <source>
        <dbReference type="EMBL" id="KAK3211535.1"/>
    </source>
</evidence>
<dbReference type="EMBL" id="JANJYJ010000005">
    <property type="protein sequence ID" value="KAK3211535.1"/>
    <property type="molecule type" value="Genomic_DNA"/>
</dbReference>
<name>A0AAE0E5T0_9ROSI</name>
<evidence type="ECO:0008006" key="3">
    <source>
        <dbReference type="Google" id="ProtNLM"/>
    </source>
</evidence>
<accession>A0AAE0E5T0</accession>
<keyword evidence="2" id="KW-1185">Reference proteome</keyword>
<organism evidence="1 2">
    <name type="scientific">Dipteronia sinensis</name>
    <dbReference type="NCBI Taxonomy" id="43782"/>
    <lineage>
        <taxon>Eukaryota</taxon>
        <taxon>Viridiplantae</taxon>
        <taxon>Streptophyta</taxon>
        <taxon>Embryophyta</taxon>
        <taxon>Tracheophyta</taxon>
        <taxon>Spermatophyta</taxon>
        <taxon>Magnoliopsida</taxon>
        <taxon>eudicotyledons</taxon>
        <taxon>Gunneridae</taxon>
        <taxon>Pentapetalae</taxon>
        <taxon>rosids</taxon>
        <taxon>malvids</taxon>
        <taxon>Sapindales</taxon>
        <taxon>Sapindaceae</taxon>
        <taxon>Hippocastanoideae</taxon>
        <taxon>Acereae</taxon>
        <taxon>Dipteronia</taxon>
    </lineage>
</organism>
<comment type="caution">
    <text evidence="1">The sequence shown here is derived from an EMBL/GenBank/DDBJ whole genome shotgun (WGS) entry which is preliminary data.</text>
</comment>